<organism evidence="2 3">
    <name type="scientific">Strigamia maritima</name>
    <name type="common">European centipede</name>
    <name type="synonym">Geophilus maritimus</name>
    <dbReference type="NCBI Taxonomy" id="126957"/>
    <lineage>
        <taxon>Eukaryota</taxon>
        <taxon>Metazoa</taxon>
        <taxon>Ecdysozoa</taxon>
        <taxon>Arthropoda</taxon>
        <taxon>Myriapoda</taxon>
        <taxon>Chilopoda</taxon>
        <taxon>Pleurostigmophora</taxon>
        <taxon>Geophilomorpha</taxon>
        <taxon>Linotaeniidae</taxon>
        <taxon>Strigamia</taxon>
    </lineage>
</organism>
<dbReference type="AlphaFoldDB" id="T1JN58"/>
<feature type="region of interest" description="Disordered" evidence="1">
    <location>
        <begin position="1"/>
        <end position="41"/>
    </location>
</feature>
<evidence type="ECO:0000313" key="3">
    <source>
        <dbReference type="Proteomes" id="UP000014500"/>
    </source>
</evidence>
<evidence type="ECO:0000313" key="2">
    <source>
        <dbReference type="EnsemblMetazoa" id="SMAR015287-PA"/>
    </source>
</evidence>
<dbReference type="HOGENOM" id="CLU_2021094_0_0_1"/>
<reference evidence="3" key="1">
    <citation type="submission" date="2011-05" db="EMBL/GenBank/DDBJ databases">
        <authorList>
            <person name="Richards S.R."/>
            <person name="Qu J."/>
            <person name="Jiang H."/>
            <person name="Jhangiani S.N."/>
            <person name="Agravi P."/>
            <person name="Goodspeed R."/>
            <person name="Gross S."/>
            <person name="Mandapat C."/>
            <person name="Jackson L."/>
            <person name="Mathew T."/>
            <person name="Pu L."/>
            <person name="Thornton R."/>
            <person name="Saada N."/>
            <person name="Wilczek-Boney K.B."/>
            <person name="Lee S."/>
            <person name="Kovar C."/>
            <person name="Wu Y."/>
            <person name="Scherer S.E."/>
            <person name="Worley K.C."/>
            <person name="Muzny D.M."/>
            <person name="Gibbs R."/>
        </authorList>
    </citation>
    <scope>NUCLEOTIDE SEQUENCE</scope>
    <source>
        <strain evidence="3">Brora</strain>
    </source>
</reference>
<accession>T1JN58</accession>
<evidence type="ECO:0000256" key="1">
    <source>
        <dbReference type="SAM" id="MobiDB-lite"/>
    </source>
</evidence>
<proteinExistence type="predicted"/>
<dbReference type="Proteomes" id="UP000014500">
    <property type="component" value="Unassembled WGS sequence"/>
</dbReference>
<name>T1JN58_STRMM</name>
<dbReference type="EnsemblMetazoa" id="SMAR015287-RA">
    <property type="protein sequence ID" value="SMAR015287-PA"/>
    <property type="gene ID" value="SMAR015287"/>
</dbReference>
<protein>
    <submittedName>
        <fullName evidence="2">Uncharacterized protein</fullName>
    </submittedName>
</protein>
<reference evidence="2" key="2">
    <citation type="submission" date="2015-02" db="UniProtKB">
        <authorList>
            <consortium name="EnsemblMetazoa"/>
        </authorList>
    </citation>
    <scope>IDENTIFICATION</scope>
</reference>
<dbReference type="EMBL" id="JH429684">
    <property type="status" value="NOT_ANNOTATED_CDS"/>
    <property type="molecule type" value="Genomic_DNA"/>
</dbReference>
<keyword evidence="3" id="KW-1185">Reference proteome</keyword>
<sequence length="123" mass="13942">MSKATKQSLERKKKWKRSNDSAHSETQLGGPESDSIDSQAFDQQQMAIQLQDKKQLEELIAPLFDPGIDELPLLPSITLCYKINNRADIDQQQMAIQLQDKKQLEELIAPLFDPGIDELPLLP</sequence>